<reference evidence="2" key="1">
    <citation type="submission" date="2023-10" db="EMBL/GenBank/DDBJ databases">
        <title>Genome assembly of Pristionchus species.</title>
        <authorList>
            <person name="Yoshida K."/>
            <person name="Sommer R.J."/>
        </authorList>
    </citation>
    <scope>NUCLEOTIDE SEQUENCE</scope>
    <source>
        <strain evidence="2">RS0144</strain>
    </source>
</reference>
<evidence type="ECO:0000259" key="1">
    <source>
        <dbReference type="SMART" id="SM00587"/>
    </source>
</evidence>
<dbReference type="PANTHER" id="PTHR23020:SF20">
    <property type="entry name" value="CHK KINASE-LIKE DOMAIN-CONTAINING PROTEIN"/>
    <property type="match status" value="1"/>
</dbReference>
<proteinExistence type="predicted"/>
<dbReference type="InterPro" id="IPR015897">
    <property type="entry name" value="CHK_kinase-like"/>
</dbReference>
<dbReference type="Pfam" id="PF07914">
    <property type="entry name" value="DUF1679"/>
    <property type="match status" value="1"/>
</dbReference>
<dbReference type="Proteomes" id="UP001432027">
    <property type="component" value="Unassembled WGS sequence"/>
</dbReference>
<organism evidence="2 3">
    <name type="scientific">Pristionchus entomophagus</name>
    <dbReference type="NCBI Taxonomy" id="358040"/>
    <lineage>
        <taxon>Eukaryota</taxon>
        <taxon>Metazoa</taxon>
        <taxon>Ecdysozoa</taxon>
        <taxon>Nematoda</taxon>
        <taxon>Chromadorea</taxon>
        <taxon>Rhabditida</taxon>
        <taxon>Rhabditina</taxon>
        <taxon>Diplogasteromorpha</taxon>
        <taxon>Diplogasteroidea</taxon>
        <taxon>Neodiplogasteridae</taxon>
        <taxon>Pristionchus</taxon>
    </lineage>
</organism>
<dbReference type="SMART" id="SM00587">
    <property type="entry name" value="CHK"/>
    <property type="match status" value="1"/>
</dbReference>
<feature type="non-terminal residue" evidence="2">
    <location>
        <position position="359"/>
    </location>
</feature>
<feature type="non-terminal residue" evidence="2">
    <location>
        <position position="1"/>
    </location>
</feature>
<dbReference type="EMBL" id="BTSX01000001">
    <property type="protein sequence ID" value="GMS80576.1"/>
    <property type="molecule type" value="Genomic_DNA"/>
</dbReference>
<dbReference type="SUPFAM" id="SSF56112">
    <property type="entry name" value="Protein kinase-like (PK-like)"/>
    <property type="match status" value="1"/>
</dbReference>
<accession>A0AAV5SB95</accession>
<sequence>SPNVTSSWKMLLKYKEEVVRLISEAGFELAVHDQLDFEKIGSGSISSAFQVKLKDDGSIVVKLTEMDVSQICSELHNREIEFYEWIKSEGREAEAMNDILKCPKFYGGYACTDKMGIILMEDFSHLICNDLDYLKGFSINIALKLVRELAAFQCLHLSSSEIELKNRIDRFDYSSGVRNCLPRMDQIEGISAEMRSNLNKWIEPVTLFKIQAEIPNDVEGITPTLIHCDIWQDNLLFCRNESEFDLLSIIDWQCFKIGNPLLDVASILGVSMTPEDRREYTSNVVEVYVKEIEKRRSGFKKPFDMTIEKAHRLLNHAFRWSCVQLMTAVVTTSDEEREADPTEYDVNLLRLQELMKNCA</sequence>
<protein>
    <recommendedName>
        <fullName evidence="1">CHK kinase-like domain-containing protein</fullName>
    </recommendedName>
</protein>
<gene>
    <name evidence="2" type="ORF">PENTCL1PPCAC_2751</name>
</gene>
<dbReference type="AlphaFoldDB" id="A0AAV5SB95"/>
<keyword evidence="3" id="KW-1185">Reference proteome</keyword>
<dbReference type="InterPro" id="IPR052961">
    <property type="entry name" value="Oxido-Kinase-like_Enzymes"/>
</dbReference>
<dbReference type="Gene3D" id="3.90.1200.10">
    <property type="match status" value="1"/>
</dbReference>
<evidence type="ECO:0000313" key="3">
    <source>
        <dbReference type="Proteomes" id="UP001432027"/>
    </source>
</evidence>
<comment type="caution">
    <text evidence="2">The sequence shown here is derived from an EMBL/GenBank/DDBJ whole genome shotgun (WGS) entry which is preliminary data.</text>
</comment>
<name>A0AAV5SB95_9BILA</name>
<feature type="domain" description="CHK kinase-like" evidence="1">
    <location>
        <begin position="118"/>
        <end position="294"/>
    </location>
</feature>
<evidence type="ECO:0000313" key="2">
    <source>
        <dbReference type="EMBL" id="GMS80576.1"/>
    </source>
</evidence>
<dbReference type="InterPro" id="IPR011009">
    <property type="entry name" value="Kinase-like_dom_sf"/>
</dbReference>
<dbReference type="InterPro" id="IPR012877">
    <property type="entry name" value="Dhs-27"/>
</dbReference>
<dbReference type="PANTHER" id="PTHR23020">
    <property type="entry name" value="UNCHARACTERIZED NUCLEAR HORMONE RECEPTOR-RELATED"/>
    <property type="match status" value="1"/>
</dbReference>